<keyword evidence="1" id="KW-0472">Membrane</keyword>
<keyword evidence="3" id="KW-0808">Transferase</keyword>
<comment type="caution">
    <text evidence="3">The sequence shown here is derived from an EMBL/GenBank/DDBJ whole genome shotgun (WGS) entry which is preliminary data.</text>
</comment>
<organism evidence="3 4">
    <name type="scientific">candidate division WS6 bacterium OLB20</name>
    <dbReference type="NCBI Taxonomy" id="1617426"/>
    <lineage>
        <taxon>Bacteria</taxon>
        <taxon>Candidatus Dojkabacteria</taxon>
    </lineage>
</organism>
<dbReference type="Pfam" id="PF01757">
    <property type="entry name" value="Acyl_transf_3"/>
    <property type="match status" value="1"/>
</dbReference>
<dbReference type="InterPro" id="IPR018763">
    <property type="entry name" value="DUF2334"/>
</dbReference>
<dbReference type="InterPro" id="IPR011330">
    <property type="entry name" value="Glyco_hydro/deAcase_b/a-brl"/>
</dbReference>
<evidence type="ECO:0000259" key="2">
    <source>
        <dbReference type="Pfam" id="PF01757"/>
    </source>
</evidence>
<gene>
    <name evidence="3" type="ORF">TR69_WS6001001101</name>
</gene>
<accession>A0A136LZK3</accession>
<dbReference type="STRING" id="1617426.TR69_WS6001001101"/>
<dbReference type="GO" id="GO:0005975">
    <property type="term" value="P:carbohydrate metabolic process"/>
    <property type="evidence" value="ECO:0007669"/>
    <property type="project" value="InterPro"/>
</dbReference>
<feature type="transmembrane region" description="Helical" evidence="1">
    <location>
        <begin position="70"/>
        <end position="91"/>
    </location>
</feature>
<feature type="transmembrane region" description="Helical" evidence="1">
    <location>
        <begin position="249"/>
        <end position="271"/>
    </location>
</feature>
<dbReference type="GO" id="GO:0016747">
    <property type="term" value="F:acyltransferase activity, transferring groups other than amino-acyl groups"/>
    <property type="evidence" value="ECO:0007669"/>
    <property type="project" value="InterPro"/>
</dbReference>
<proteinExistence type="predicted"/>
<keyword evidence="3" id="KW-0012">Acyltransferase</keyword>
<feature type="transmembrane region" description="Helical" evidence="1">
    <location>
        <begin position="324"/>
        <end position="346"/>
    </location>
</feature>
<sequence length="970" mass="109738">MTCPEYGVPVSAVLYYTGYVKTKKTVQERDTGLDMARGIAVLLMLFAHSVVFFNFNQNPLLRIIGQFGDIVVFSTFLFISGAVSYVAYLSVSETTWKQKRGRLLARAGRLLLVYYLIGIIGSYKYWQGLPVTSLPRILFEILTFTQVPSYSEFLIPFILYAVLFLFFRGLYRAAAESTWMAVLVSVIAYSLGSIIHATVTQLPAGFYTSFIAGYSDWFRFPVLQYTPVLIAGMYWSARTKSATAAGKAWLAFIWTAMWVFIIIAFNFNAYTTSADTVVYEPGIYYYRWPPSIQFLIIGIAFASLAMLVVQLVRSIDRAGVVQGPLTFIGANAFGFYFYHIVLLYLYRFAFNRRIENPFAVVALWLLLVAFCTALIYLVRILHYRLHIDKLHTRMSELLKGRKSVLLVAAAALFFLLVFSFNTIATTAPRFEQAFPPTDPEVEGIFLRTANPVWWDSTYKYHRRLTIENNNADVTAQRDTQAEFSFDHSALVEQGKSLADGSDLRLIYFTGEGYRVLSAAASGLNTSQAVIRFPLVLEVPPLTSDDYYFLYYGNDSVLSAFSEIPQNAAAQVGTVLGEEKVAAITVSLPRKWLLRGQGLTEEHTQMPFTVDLGDINISGDEVRVAVQGREIKSLTASRTRDNLFTVMLDGSDFQPGRYTLVASTPDGAFESATTEFNVSYPLYVTWSIDYEGFDVSKQYLDAMIAISEKYDMPVTHLFNPRIFIAGEVSRARASELVAWVLNRETQGDEIGLHLHMHTDMVRAAGLTPHEEPRWGGRVNGHDVLTTNYNYQEFDQLIKWSLDQFSKNGLPRPITFRAGGWFIDEENLQVLADNGFRVDTSGREFLIYGPNEIPHVWNLEITTRPFKPSVSDQNSDTPPQIDIWEFPNNGLDSTNNPGSFLIDRFNANYTGGTLREAQTVSYMSHPHWFNIYDNPKMYALLDHVENFAFKNDKGPVLYVTHEQALRGWELPT</sequence>
<dbReference type="Proteomes" id="UP000070457">
    <property type="component" value="Unassembled WGS sequence"/>
</dbReference>
<evidence type="ECO:0000256" key="1">
    <source>
        <dbReference type="SAM" id="Phobius"/>
    </source>
</evidence>
<feature type="transmembrane region" description="Helical" evidence="1">
    <location>
        <begin position="103"/>
        <end position="126"/>
    </location>
</feature>
<protein>
    <submittedName>
        <fullName evidence="3">Acyltransferase family protein</fullName>
    </submittedName>
</protein>
<keyword evidence="1" id="KW-0812">Transmembrane</keyword>
<feature type="transmembrane region" description="Helical" evidence="1">
    <location>
        <begin position="358"/>
        <end position="382"/>
    </location>
</feature>
<feature type="transmembrane region" description="Helical" evidence="1">
    <location>
        <begin position="403"/>
        <end position="424"/>
    </location>
</feature>
<dbReference type="SUPFAM" id="SSF88713">
    <property type="entry name" value="Glycoside hydrolase/deacetylase"/>
    <property type="match status" value="1"/>
</dbReference>
<dbReference type="EMBL" id="JYNZ01000003">
    <property type="protein sequence ID" value="KXK27075.1"/>
    <property type="molecule type" value="Genomic_DNA"/>
</dbReference>
<feature type="transmembrane region" description="Helical" evidence="1">
    <location>
        <begin position="178"/>
        <end position="197"/>
    </location>
</feature>
<evidence type="ECO:0000313" key="3">
    <source>
        <dbReference type="EMBL" id="KXK27075.1"/>
    </source>
</evidence>
<reference evidence="3 4" key="1">
    <citation type="submission" date="2015-02" db="EMBL/GenBank/DDBJ databases">
        <title>Improved understanding of the partial-nitritation anammox process through 23 genomes representing the majority of the microbial community.</title>
        <authorList>
            <person name="Speth D.R."/>
            <person name="In T Zandt M."/>
            <person name="Guerrero Cruz S."/>
            <person name="Jetten M.S."/>
            <person name="Dutilh B.E."/>
        </authorList>
    </citation>
    <scope>NUCLEOTIDE SEQUENCE [LARGE SCALE GENOMIC DNA]</scope>
    <source>
        <strain evidence="3">OLB20</strain>
    </source>
</reference>
<feature type="transmembrane region" description="Helical" evidence="1">
    <location>
        <begin position="38"/>
        <end position="55"/>
    </location>
</feature>
<dbReference type="InterPro" id="IPR002656">
    <property type="entry name" value="Acyl_transf_3_dom"/>
</dbReference>
<evidence type="ECO:0000313" key="4">
    <source>
        <dbReference type="Proteomes" id="UP000070457"/>
    </source>
</evidence>
<keyword evidence="1" id="KW-1133">Transmembrane helix</keyword>
<name>A0A136LZK3_9BACT</name>
<dbReference type="Pfam" id="PF10096">
    <property type="entry name" value="DUF2334"/>
    <property type="match status" value="1"/>
</dbReference>
<feature type="domain" description="Acyltransferase 3" evidence="2">
    <location>
        <begin position="31"/>
        <end position="376"/>
    </location>
</feature>
<feature type="transmembrane region" description="Helical" evidence="1">
    <location>
        <begin position="291"/>
        <end position="312"/>
    </location>
</feature>
<feature type="transmembrane region" description="Helical" evidence="1">
    <location>
        <begin position="153"/>
        <end position="171"/>
    </location>
</feature>
<dbReference type="Gene3D" id="3.20.20.370">
    <property type="entry name" value="Glycoside hydrolase/deacetylase"/>
    <property type="match status" value="1"/>
</dbReference>
<feature type="transmembrane region" description="Helical" evidence="1">
    <location>
        <begin position="217"/>
        <end position="237"/>
    </location>
</feature>
<dbReference type="AlphaFoldDB" id="A0A136LZK3"/>